<dbReference type="AlphaFoldDB" id="A0AAP5LKT3"/>
<dbReference type="EMBL" id="JAVDTR010000002">
    <property type="protein sequence ID" value="MDR6722286.1"/>
    <property type="molecule type" value="Genomic_DNA"/>
</dbReference>
<dbReference type="RefSeq" id="WP_239289506.1">
    <property type="nucleotide sequence ID" value="NZ_JAVDTR010000002.1"/>
</dbReference>
<name>A0AAP5LKT3_PAEAM</name>
<sequence length="73" mass="8247">MSVQEQIMAMRNPDFRANLDNFEHPSGSVDEANLVNMMSDQENDPEFISITIYRCPTLFCESVLSCKTIGCIV</sequence>
<evidence type="ECO:0000313" key="2">
    <source>
        <dbReference type="Proteomes" id="UP001254832"/>
    </source>
</evidence>
<organism evidence="1 2">
    <name type="scientific">Paenibacillus amylolyticus</name>
    <dbReference type="NCBI Taxonomy" id="1451"/>
    <lineage>
        <taxon>Bacteria</taxon>
        <taxon>Bacillati</taxon>
        <taxon>Bacillota</taxon>
        <taxon>Bacilli</taxon>
        <taxon>Bacillales</taxon>
        <taxon>Paenibacillaceae</taxon>
        <taxon>Paenibacillus</taxon>
    </lineage>
</organism>
<protein>
    <submittedName>
        <fullName evidence="1">Uncharacterized protein</fullName>
    </submittedName>
</protein>
<comment type="caution">
    <text evidence="1">The sequence shown here is derived from an EMBL/GenBank/DDBJ whole genome shotgun (WGS) entry which is preliminary data.</text>
</comment>
<dbReference type="Proteomes" id="UP001254832">
    <property type="component" value="Unassembled WGS sequence"/>
</dbReference>
<evidence type="ECO:0000313" key="1">
    <source>
        <dbReference type="EMBL" id="MDR6722286.1"/>
    </source>
</evidence>
<gene>
    <name evidence="1" type="ORF">J2W91_000734</name>
</gene>
<proteinExistence type="predicted"/>
<reference evidence="1" key="1">
    <citation type="submission" date="2023-07" db="EMBL/GenBank/DDBJ databases">
        <title>Sorghum-associated microbial communities from plants grown in Nebraska, USA.</title>
        <authorList>
            <person name="Schachtman D."/>
        </authorList>
    </citation>
    <scope>NUCLEOTIDE SEQUENCE</scope>
    <source>
        <strain evidence="1">BE80</strain>
    </source>
</reference>
<accession>A0AAP5LKT3</accession>